<dbReference type="Gene3D" id="3.30.160.60">
    <property type="entry name" value="Classic Zinc Finger"/>
    <property type="match status" value="1"/>
</dbReference>
<dbReference type="EMBL" id="PYWC01000027">
    <property type="protein sequence ID" value="PWW77113.1"/>
    <property type="molecule type" value="Genomic_DNA"/>
</dbReference>
<organism evidence="3 4">
    <name type="scientific">Tuber magnatum</name>
    <name type="common">white Piedmont truffle</name>
    <dbReference type="NCBI Taxonomy" id="42249"/>
    <lineage>
        <taxon>Eukaryota</taxon>
        <taxon>Fungi</taxon>
        <taxon>Dikarya</taxon>
        <taxon>Ascomycota</taxon>
        <taxon>Pezizomycotina</taxon>
        <taxon>Pezizomycetes</taxon>
        <taxon>Pezizales</taxon>
        <taxon>Tuberaceae</taxon>
        <taxon>Tuber</taxon>
    </lineage>
</organism>
<sequence length="494" mass="52803">MDIDTVTADASKGHDISMIEKGAPPPEREGGPVEVELSSSETAVSLMALAAGDDRQPFTPTTPLPGVPPKAGGTAWAPNTRAKSPNTSQSRGPPPSPGPSTQLFQNNKLPLLNSPTQLPSMISSMNSQPVSPPNSLPPGNDGRHTTLPPVSQIQVLADIAEKAMPPQSSTTWTNSRMPQNARIVYPTVSSHVSVAPSNRTPQAPRSPGLPAPPGQATHGGFGPDANHRPPVHHLTLQQRQFYLNQDPPSSPYYGNPHQHYQPPYPPMKDGSSPNTNGSAASYQSSITHRELPGIIQNHSSPSSATTYFTPPALSGRRDSATMEYCPADNTPPSGPSTGDTMASPGTDDTVTSPRSRSTVAPGAQGPLAGGGFKCEFAGCKASPFQTQYLLNSHANVHSSARPHYCPVKGCPRGEGGKGFKRKNEMIRHGLVHDSPGYVCPFCPDREHKYPRPDNLQRHVRVHHVDKDKDDPQLRDVLAQRPEGGNRGRRRRLGS</sequence>
<dbReference type="InterPro" id="IPR051061">
    <property type="entry name" value="Zinc_finger_trans_reg"/>
</dbReference>
<name>A0A317SRQ0_9PEZI</name>
<protein>
    <recommendedName>
        <fullName evidence="2">C2H2-type domain-containing protein</fullName>
    </recommendedName>
</protein>
<feature type="region of interest" description="Disordered" evidence="1">
    <location>
        <begin position="1"/>
        <end position="150"/>
    </location>
</feature>
<dbReference type="PANTHER" id="PTHR46179">
    <property type="entry name" value="ZINC FINGER PROTEIN"/>
    <property type="match status" value="1"/>
</dbReference>
<feature type="compositionally biased region" description="Polar residues" evidence="1">
    <location>
        <begin position="188"/>
        <end position="203"/>
    </location>
</feature>
<proteinExistence type="predicted"/>
<feature type="compositionally biased region" description="Polar residues" evidence="1">
    <location>
        <begin position="81"/>
        <end position="91"/>
    </location>
</feature>
<dbReference type="GO" id="GO:0005634">
    <property type="term" value="C:nucleus"/>
    <property type="evidence" value="ECO:0007669"/>
    <property type="project" value="TreeGrafter"/>
</dbReference>
<dbReference type="AlphaFoldDB" id="A0A317SRQ0"/>
<keyword evidence="4" id="KW-1185">Reference proteome</keyword>
<evidence type="ECO:0000256" key="1">
    <source>
        <dbReference type="SAM" id="MobiDB-lite"/>
    </source>
</evidence>
<dbReference type="Proteomes" id="UP000246991">
    <property type="component" value="Unassembled WGS sequence"/>
</dbReference>
<feature type="compositionally biased region" description="Polar residues" evidence="1">
    <location>
        <begin position="101"/>
        <end position="129"/>
    </location>
</feature>
<dbReference type="SUPFAM" id="SSF57667">
    <property type="entry name" value="beta-beta-alpha zinc fingers"/>
    <property type="match status" value="1"/>
</dbReference>
<feature type="compositionally biased region" description="Polar residues" evidence="1">
    <location>
        <begin position="346"/>
        <end position="358"/>
    </location>
</feature>
<dbReference type="OrthoDB" id="6077919at2759"/>
<feature type="compositionally biased region" description="Low complexity" evidence="1">
    <location>
        <begin position="251"/>
        <end position="261"/>
    </location>
</feature>
<dbReference type="GO" id="GO:0006357">
    <property type="term" value="P:regulation of transcription by RNA polymerase II"/>
    <property type="evidence" value="ECO:0007669"/>
    <property type="project" value="TreeGrafter"/>
</dbReference>
<dbReference type="InterPro" id="IPR013087">
    <property type="entry name" value="Znf_C2H2_type"/>
</dbReference>
<feature type="domain" description="C2H2-type" evidence="2">
    <location>
        <begin position="403"/>
        <end position="432"/>
    </location>
</feature>
<evidence type="ECO:0000259" key="2">
    <source>
        <dbReference type="SMART" id="SM00355"/>
    </source>
</evidence>
<feature type="region of interest" description="Disordered" evidence="1">
    <location>
        <begin position="188"/>
        <end position="230"/>
    </location>
</feature>
<gene>
    <name evidence="3" type="ORF">C7212DRAFT_351428</name>
</gene>
<feature type="region of interest" description="Disordered" evidence="1">
    <location>
        <begin position="243"/>
        <end position="364"/>
    </location>
</feature>
<dbReference type="InterPro" id="IPR036236">
    <property type="entry name" value="Znf_C2H2_sf"/>
</dbReference>
<dbReference type="PANTHER" id="PTHR46179:SF19">
    <property type="entry name" value="C2H2 FINGER DOMAIN TRANSCRIPTION FACTOR (EUROFUNG)-RELATED"/>
    <property type="match status" value="1"/>
</dbReference>
<feature type="compositionally biased region" description="Polar residues" evidence="1">
    <location>
        <begin position="296"/>
        <end position="308"/>
    </location>
</feature>
<accession>A0A317SRQ0</accession>
<feature type="compositionally biased region" description="Basic and acidic residues" evidence="1">
    <location>
        <begin position="463"/>
        <end position="473"/>
    </location>
</feature>
<evidence type="ECO:0000313" key="4">
    <source>
        <dbReference type="Proteomes" id="UP000246991"/>
    </source>
</evidence>
<feature type="domain" description="C2H2-type" evidence="2">
    <location>
        <begin position="372"/>
        <end position="397"/>
    </location>
</feature>
<dbReference type="SMART" id="SM00355">
    <property type="entry name" value="ZnF_C2H2"/>
    <property type="match status" value="3"/>
</dbReference>
<feature type="region of interest" description="Disordered" evidence="1">
    <location>
        <begin position="463"/>
        <end position="494"/>
    </location>
</feature>
<dbReference type="STRING" id="42249.A0A317SRQ0"/>
<feature type="compositionally biased region" description="Polar residues" evidence="1">
    <location>
        <begin position="271"/>
        <end position="286"/>
    </location>
</feature>
<feature type="domain" description="C2H2-type" evidence="2">
    <location>
        <begin position="437"/>
        <end position="462"/>
    </location>
</feature>
<comment type="caution">
    <text evidence="3">The sequence shown here is derived from an EMBL/GenBank/DDBJ whole genome shotgun (WGS) entry which is preliminary data.</text>
</comment>
<reference evidence="3 4" key="1">
    <citation type="submission" date="2018-03" db="EMBL/GenBank/DDBJ databases">
        <title>Genomes of Pezizomycetes fungi and the evolution of truffles.</title>
        <authorList>
            <person name="Murat C."/>
            <person name="Payen T."/>
            <person name="Noel B."/>
            <person name="Kuo A."/>
            <person name="Martin F.M."/>
        </authorList>
    </citation>
    <scope>NUCLEOTIDE SEQUENCE [LARGE SCALE GENOMIC DNA]</scope>
    <source>
        <strain evidence="3">091103-1</strain>
    </source>
</reference>
<evidence type="ECO:0000313" key="3">
    <source>
        <dbReference type="EMBL" id="PWW77113.1"/>
    </source>
</evidence>